<accession>A0A557RED5</accession>
<evidence type="ECO:0000256" key="3">
    <source>
        <dbReference type="ARBA" id="ARBA00022692"/>
    </source>
</evidence>
<name>A0A557RED5_9RHOO</name>
<organism evidence="8 9">
    <name type="scientific">Denitromonas halophila</name>
    <dbReference type="NCBI Taxonomy" id="1629404"/>
    <lineage>
        <taxon>Bacteria</taxon>
        <taxon>Pseudomonadati</taxon>
        <taxon>Pseudomonadota</taxon>
        <taxon>Betaproteobacteria</taxon>
        <taxon>Rhodocyclales</taxon>
        <taxon>Zoogloeaceae</taxon>
        <taxon>Denitromonas</taxon>
    </lineage>
</organism>
<comment type="subcellular location">
    <subcellularLocation>
        <location evidence="1">Cell membrane</location>
        <topology evidence="1">Multi-pass membrane protein</topology>
    </subcellularLocation>
</comment>
<evidence type="ECO:0000256" key="1">
    <source>
        <dbReference type="ARBA" id="ARBA00004651"/>
    </source>
</evidence>
<dbReference type="InterPro" id="IPR005171">
    <property type="entry name" value="Cyt_c_oxidase_su4_prok"/>
</dbReference>
<dbReference type="GO" id="GO:0005886">
    <property type="term" value="C:plasma membrane"/>
    <property type="evidence" value="ECO:0007669"/>
    <property type="project" value="UniProtKB-SubCell"/>
</dbReference>
<protein>
    <recommendedName>
        <fullName evidence="10">Cytochrome-c oxidase</fullName>
    </recommendedName>
</protein>
<evidence type="ECO:0000256" key="2">
    <source>
        <dbReference type="ARBA" id="ARBA00022475"/>
    </source>
</evidence>
<sequence length="86" mass="9123">MSSAVRSTLAVWSLLMLSTAASAWGFSLPVIAPVVSTIAVMVVSAIKVGLVMAFFMELRSAPLAWQLTGTLWVAVAASMVVTIYLY</sequence>
<feature type="chain" id="PRO_5021831159" description="Cytochrome-c oxidase" evidence="7">
    <location>
        <begin position="24"/>
        <end position="86"/>
    </location>
</feature>
<evidence type="ECO:0008006" key="10">
    <source>
        <dbReference type="Google" id="ProtNLM"/>
    </source>
</evidence>
<keyword evidence="5 6" id="KW-0472">Membrane</keyword>
<evidence type="ECO:0000256" key="7">
    <source>
        <dbReference type="SAM" id="SignalP"/>
    </source>
</evidence>
<feature type="signal peptide" evidence="7">
    <location>
        <begin position="1"/>
        <end position="23"/>
    </location>
</feature>
<feature type="transmembrane region" description="Helical" evidence="6">
    <location>
        <begin position="63"/>
        <end position="85"/>
    </location>
</feature>
<keyword evidence="4 6" id="KW-1133">Transmembrane helix</keyword>
<evidence type="ECO:0000256" key="5">
    <source>
        <dbReference type="ARBA" id="ARBA00023136"/>
    </source>
</evidence>
<keyword evidence="2" id="KW-1003">Cell membrane</keyword>
<dbReference type="Pfam" id="PF03626">
    <property type="entry name" value="COX4_pro"/>
    <property type="match status" value="1"/>
</dbReference>
<gene>
    <name evidence="8" type="ORF">FHP89_13675</name>
</gene>
<keyword evidence="7" id="KW-0732">Signal</keyword>
<dbReference type="EMBL" id="VMNI01000013">
    <property type="protein sequence ID" value="TVO75397.1"/>
    <property type="molecule type" value="Genomic_DNA"/>
</dbReference>
<keyword evidence="3 6" id="KW-0812">Transmembrane</keyword>
<dbReference type="Proteomes" id="UP000318349">
    <property type="component" value="Unassembled WGS sequence"/>
</dbReference>
<proteinExistence type="predicted"/>
<evidence type="ECO:0000313" key="9">
    <source>
        <dbReference type="Proteomes" id="UP000318349"/>
    </source>
</evidence>
<evidence type="ECO:0000256" key="6">
    <source>
        <dbReference type="SAM" id="Phobius"/>
    </source>
</evidence>
<evidence type="ECO:0000313" key="8">
    <source>
        <dbReference type="EMBL" id="TVO75397.1"/>
    </source>
</evidence>
<comment type="caution">
    <text evidence="8">The sequence shown here is derived from an EMBL/GenBank/DDBJ whole genome shotgun (WGS) entry which is preliminary data.</text>
</comment>
<reference evidence="8 9" key="1">
    <citation type="submission" date="2019-07" db="EMBL/GenBank/DDBJ databases">
        <title>The pathways for chlorine oxyanion respiration interact through the shared metabolite chlorate.</title>
        <authorList>
            <person name="Barnum T.P."/>
            <person name="Cheng Y."/>
            <person name="Hill K.A."/>
            <person name="Lucas L.N."/>
            <person name="Carlson H.K."/>
            <person name="Coates J.D."/>
        </authorList>
    </citation>
    <scope>NUCLEOTIDE SEQUENCE [LARGE SCALE GENOMIC DNA]</scope>
    <source>
        <strain evidence="8 9">SFB-1</strain>
    </source>
</reference>
<dbReference type="AlphaFoldDB" id="A0A557RED5"/>
<evidence type="ECO:0000256" key="4">
    <source>
        <dbReference type="ARBA" id="ARBA00022989"/>
    </source>
</evidence>